<evidence type="ECO:0000313" key="3">
    <source>
        <dbReference type="Proteomes" id="UP000003195"/>
    </source>
</evidence>
<dbReference type="InterPro" id="IPR003961">
    <property type="entry name" value="FN3_dom"/>
</dbReference>
<evidence type="ECO:0000313" key="2">
    <source>
        <dbReference type="EMBL" id="EFQ04960.1"/>
    </source>
</evidence>
<gene>
    <name evidence="2" type="ORF">HMPREF9429_00166</name>
</gene>
<dbReference type="eggNOG" id="COG1511">
    <property type="taxonomic scope" value="Bacteria"/>
</dbReference>
<keyword evidence="3" id="KW-1185">Reference proteome</keyword>
<organism evidence="2 3">
    <name type="scientific">Megasphaera micronuciformis F0359</name>
    <dbReference type="NCBI Taxonomy" id="706434"/>
    <lineage>
        <taxon>Bacteria</taxon>
        <taxon>Bacillati</taxon>
        <taxon>Bacillota</taxon>
        <taxon>Negativicutes</taxon>
        <taxon>Veillonellales</taxon>
        <taxon>Veillonellaceae</taxon>
        <taxon>Megasphaera</taxon>
    </lineage>
</organism>
<dbReference type="InterPro" id="IPR013783">
    <property type="entry name" value="Ig-like_fold"/>
</dbReference>
<dbReference type="InterPro" id="IPR053171">
    <property type="entry name" value="Viral_Tip_Attach_Protein"/>
</dbReference>
<dbReference type="CDD" id="cd00063">
    <property type="entry name" value="FN3"/>
    <property type="match status" value="1"/>
</dbReference>
<protein>
    <submittedName>
        <fullName evidence="2">Fibronectin type III domain protein</fullName>
    </submittedName>
</protein>
<dbReference type="InterPro" id="IPR036116">
    <property type="entry name" value="FN3_sf"/>
</dbReference>
<dbReference type="eggNOG" id="COG4733">
    <property type="taxonomic scope" value="Bacteria"/>
</dbReference>
<name>E2Z9R0_9FIRM</name>
<dbReference type="InterPro" id="IPR032876">
    <property type="entry name" value="J_dom"/>
</dbReference>
<feature type="domain" description="Fibronectin type-III" evidence="1">
    <location>
        <begin position="797"/>
        <end position="889"/>
    </location>
</feature>
<dbReference type="Pfam" id="PF00041">
    <property type="entry name" value="fn3"/>
    <property type="match status" value="1"/>
</dbReference>
<dbReference type="Proteomes" id="UP000003195">
    <property type="component" value="Unassembled WGS sequence"/>
</dbReference>
<dbReference type="PANTHER" id="PTHR36251:SF2">
    <property type="entry name" value="GIFSY-2 PROPHAGE HOST SPECIFICITY PROTEIN J, PHAGE LAMBDA"/>
    <property type="match status" value="1"/>
</dbReference>
<reference evidence="2 3" key="1">
    <citation type="submission" date="2010-08" db="EMBL/GenBank/DDBJ databases">
        <authorList>
            <person name="Weinstock G."/>
            <person name="Sodergren E."/>
            <person name="Clifton S."/>
            <person name="Fulton L."/>
            <person name="Fulton B."/>
            <person name="Courtney L."/>
            <person name="Fronick C."/>
            <person name="Harrison M."/>
            <person name="Strong C."/>
            <person name="Farmer C."/>
            <person name="Delahaunty K."/>
            <person name="Markovic C."/>
            <person name="Hall O."/>
            <person name="Minx P."/>
            <person name="Tomlinson C."/>
            <person name="Mitreva M."/>
            <person name="Hou S."/>
            <person name="Chen J."/>
            <person name="Wollam A."/>
            <person name="Pepin K.H."/>
            <person name="Johnson M."/>
            <person name="Bhonagiri V."/>
            <person name="Zhang X."/>
            <person name="Suruliraj S."/>
            <person name="Warren W."/>
            <person name="Chinwalla A."/>
            <person name="Mardis E.R."/>
            <person name="Wilson R.K."/>
        </authorList>
    </citation>
    <scope>NUCLEOTIDE SEQUENCE [LARGE SCALE GENOMIC DNA]</scope>
    <source>
        <strain evidence="2 3">F0359</strain>
    </source>
</reference>
<comment type="caution">
    <text evidence="2">The sequence shown here is derived from an EMBL/GenBank/DDBJ whole genome shotgun (WGS) entry which is preliminary data.</text>
</comment>
<dbReference type="PROSITE" id="PS50853">
    <property type="entry name" value="FN3"/>
    <property type="match status" value="1"/>
</dbReference>
<dbReference type="Gene3D" id="2.60.40.10">
    <property type="entry name" value="Immunoglobulins"/>
    <property type="match status" value="1"/>
</dbReference>
<dbReference type="PANTHER" id="PTHR36251">
    <property type="entry name" value="FELS-1 PROPHAGE HOST SPECIFICITY PROTEIN-RELATED"/>
    <property type="match status" value="1"/>
</dbReference>
<dbReference type="Pfam" id="PF13550">
    <property type="entry name" value="Phage-tail_3"/>
    <property type="match status" value="1"/>
</dbReference>
<sequence length="1353" mass="149216">MFEIIIVNNIFTGKQERQRYEYKGKRLIDIVDIKGLLVFVNGSLVDIPYSYIPQDGDQIVLTAELEGGNKGALGWILQIGLMAAAPLVGGWLGITAKFGQGLVAGVFTILGGKLINSLLHINQAHPQEQESSPTYGWDLPQVQTHEGNLIGETYGTAMPAGQLLMYHVETESETYKVKHDGNLENTHKYSGEKDVQYLNVLFSGGYGPVDSIEDIRIGYTPIDNFESVQIEKRPGTNDQEPISFFPNTVADQSIDIDCKEGTSVIRSTDTDLCNAVEVTLTWPGGLYSVKDDGNFSNYTARFTIGIRKTGTTDAWIEQTCSVTAGTNSAVRRSYKFEGLEASRYDVRVLPTDAPTTSRKYAQMHWSILSTYINSGRFIRPNKVLIALRIKATNQLNGGIPNLNWRQKRMHVLVFNPRTRQYEEKSAQNPIWAAYDILHHCRRLKNISTGQFEYVVDGCPTERFSKYFDEWQKAADYADEMIDDGNGGTEKRFQLDAFFDTKQKRYEAANKAAQVGHATIVRHGVDLGIVVDMPGTIKQIFGEGRTIASSVSGSFASREERARSVQITYNDEQRDFKNTEFFVRSARYAENRTLQDNTANVTLFGVSRRSQAHREALYYLATNERQLQTIHLSADVNALVCEYGDIIGVAHTVPRLGLESGRVVSIDGNKVTLDKKVTLTASDVHSIIVQRSKDDVLVTRDILPVTTDTVTDTVSVSQSFGEGEEVSQYDCYAVGIRDKVVKPFRVVKLEQDKDLKMTLTAIEYDEKIYEPVYTRYPIIDYSKGKSALLKAPINLTLSEENLRVQGSGKNSIIHCTWEMPKNSRYDAFRVSYSTDNYNWVDAPTTGALSLDLKNMEPDHTYYVRVRAILDGFESGYASAHIGVSGNILPAIPAKGLTAYTRYRQLTGQAIYDVIVNWLPSSLTGRVYYKTSYASAENVIGTMQTPWGAWVFAGEGAGQLVIPQLLPGETIRVAVTTANELGEYTVPDAVEYLDIVVAEQTTKPLAPENVSIEFTDKVVAKWNAVTNTTIAYYEVRTNNAPGEAAGLLVQTTDLQAALPLTERQGTILVLAKNTQGEYSSASELTYKKEAPKAPKAPNVKTGIGTLTITAQSFPVGVSKMHVRIIGQQHSAAFDTTSSVVSYACESDIYDVSVSFIDVFGPGAESGVTTVTVTATVDLSTLNREALGLDEIDKNIAKIEAEVGTVKSDVTGLQTKLTQTAEGLQQSVTDLKTNVQTQLSQFSNSIDLRVSNAIKGLDGDGLISRINLSTSGVRIDGKLLHVTSQALFEDDIITNKMLKAGSVSADKMQVESLDTVSARIGTLRTATSGARTEIKDNLIEVYDDDNELRVRVGIWD</sequence>
<dbReference type="SMART" id="SM00060">
    <property type="entry name" value="FN3"/>
    <property type="match status" value="3"/>
</dbReference>
<dbReference type="RefSeq" id="WP_006940898.1">
    <property type="nucleotide sequence ID" value="NZ_GL538180.1"/>
</dbReference>
<dbReference type="STRING" id="706434.HMPREF9429_00166"/>
<dbReference type="SUPFAM" id="SSF49265">
    <property type="entry name" value="Fibronectin type III"/>
    <property type="match status" value="1"/>
</dbReference>
<dbReference type="Pfam" id="PF24801">
    <property type="entry name" value="FNIII-A_GpJ"/>
    <property type="match status" value="1"/>
</dbReference>
<dbReference type="InterPro" id="IPR055385">
    <property type="entry name" value="GpJ_HDII-ins2"/>
</dbReference>
<proteinExistence type="predicted"/>
<evidence type="ECO:0000259" key="1">
    <source>
        <dbReference type="PROSITE" id="PS50853"/>
    </source>
</evidence>
<dbReference type="EMBL" id="AECS01000006">
    <property type="protein sequence ID" value="EFQ04960.1"/>
    <property type="molecule type" value="Genomic_DNA"/>
</dbReference>
<dbReference type="HOGENOM" id="CLU_257519_0_0_9"/>
<accession>E2Z9R0</accession>